<feature type="region of interest" description="Disordered" evidence="2">
    <location>
        <begin position="126"/>
        <end position="151"/>
    </location>
</feature>
<dbReference type="Proteomes" id="UP000694394">
    <property type="component" value="Chromosome 19"/>
</dbReference>
<evidence type="ECO:0000256" key="1">
    <source>
        <dbReference type="SAM" id="Coils"/>
    </source>
</evidence>
<protein>
    <submittedName>
        <fullName evidence="3">Coiled-coil domain containing 178</fullName>
    </submittedName>
</protein>
<evidence type="ECO:0000313" key="4">
    <source>
        <dbReference type="Proteomes" id="UP000694394"/>
    </source>
</evidence>
<gene>
    <name evidence="3" type="primary">CCDC178</name>
</gene>
<dbReference type="EMBL" id="ABDC03022885">
    <property type="status" value="NOT_ANNOTATED_CDS"/>
    <property type="molecule type" value="Genomic_DNA"/>
</dbReference>
<keyword evidence="4" id="KW-1185">Reference proteome</keyword>
<reference evidence="3" key="2">
    <citation type="submission" date="2025-08" db="UniProtKB">
        <authorList>
            <consortium name="Ensembl"/>
        </authorList>
    </citation>
    <scope>IDENTIFICATION</scope>
</reference>
<dbReference type="EMBL" id="ABDC03022889">
    <property type="status" value="NOT_ANNOTATED_CDS"/>
    <property type="molecule type" value="Genomic_DNA"/>
</dbReference>
<feature type="coiled-coil region" evidence="1">
    <location>
        <begin position="158"/>
        <end position="199"/>
    </location>
</feature>
<sequence length="889" mass="104545">MPENKKISPTPARGDQSKIDGACFKAKALRVAARSRTYGDHAQGLVLFGPPKEAVEIFQESEMTNTEEVNKGIYFGYPCRRRSCAIVKIPAPCVNKMISHIQDVESKIQEHLKKFETSFEEWSRTSSTKDLKEDRGTTTPVEEVKPEERRDETCPELKQEMETLLSEAIHLIKSLETDRAEAEEALQKQRSRKTLLNTKIDSWSIWKLEELPLAVQREHEAYLRDFIELRWHLEDKVNKLKHFEEEKKQLEEANAKIQADVYFMIERGPLLKLKQDQELVALNKIYTQKREVTEIFDQTHDELEETSENCKNTKLKAKQDKEEMDKEIHNYELNLEAYRRELEKLSNLYVHYSSSIHSITVDMEENEEVVTEVMKEAKSSKNEVSALSKTLDDLRKTYDQLTWKKKMFEQEYVEALNDFYATKKTCDIELSNVTKDYGDISVVHTQLSEENKKLLMDLNAVKVKISDSIKKKTEFESEIKYLTRRKAVNEDILKELYKESYHVGAVFHVTKHNTDELETKIADVRRKFKGREEFLKKLIRAEVAAGIMIQKKIYAIQEEQLLEKQELVKQKAIYALALEEAEVPLLKLEEEALRIRTAHREQSDALYKIIEKKNYVRKRVAKTKKKLRKKEKKTLDALTETEDQRTAISQELELVKAKIIICRAKIRELDEELRTKESRKRSFDQSLNILKKQFIYVRFKKEHAQAVFDHYMQEKKSSEERMSQNEQRFRRLLGMRQKTLDEIKKTEEDSLAENLRLAQEYQKLQAICLTEKDNYLNQYDRQLSLDASIRDKKQVTGFSFMKLPNFPMIILGELSNFRLSELQKRMRKLWPEYFKLVVLFNEMKLASIQRDSQESVQKILAVQEESSSLMQHILDFFKTLKDGSCENDG</sequence>
<reference evidence="3" key="3">
    <citation type="submission" date="2025-09" db="UniProtKB">
        <authorList>
            <consortium name="Ensembl"/>
        </authorList>
    </citation>
    <scope>IDENTIFICATION</scope>
</reference>
<dbReference type="AlphaFoldDB" id="A0A8C5Y2D2"/>
<dbReference type="EMBL" id="ABDC03022887">
    <property type="status" value="NOT_ANNOTATED_CDS"/>
    <property type="molecule type" value="Genomic_DNA"/>
</dbReference>
<dbReference type="GeneTree" id="ENSGT00390000012215"/>
<dbReference type="EMBL" id="ABDC03022886">
    <property type="status" value="NOT_ANNOTATED_CDS"/>
    <property type="molecule type" value="Genomic_DNA"/>
</dbReference>
<feature type="coiled-coil region" evidence="1">
    <location>
        <begin position="233"/>
        <end position="260"/>
    </location>
</feature>
<dbReference type="Ensembl" id="ENSMICT00000066498.1">
    <property type="protein sequence ID" value="ENSMICP00000045216.1"/>
    <property type="gene ID" value="ENSMICG00000004751.3"/>
</dbReference>
<reference evidence="3" key="1">
    <citation type="submission" date="2016-12" db="EMBL/GenBank/DDBJ databases">
        <title>Mouse lemur reference genome and diversity panel.</title>
        <authorList>
            <person name="Harris R."/>
            <person name="Larsen P."/>
            <person name="Liu Y."/>
            <person name="Hughes D.S."/>
            <person name="Murali S."/>
            <person name="Raveendran M."/>
            <person name="Korchina V."/>
            <person name="Wang M."/>
            <person name="Jhangiani S."/>
            <person name="Bandaranaike D."/>
            <person name="Bellair M."/>
            <person name="Blankenburg K."/>
            <person name="Chao H."/>
            <person name="Dahdouli M."/>
            <person name="Dinh H."/>
            <person name="Doddapaneni H."/>
            <person name="English A."/>
            <person name="Firestine M."/>
            <person name="Gnanaolivu R."/>
            <person name="Gross S."/>
            <person name="Hernandez B."/>
            <person name="Javaid M."/>
            <person name="Jayaseelan J."/>
            <person name="Jones J."/>
            <person name="Khan Z."/>
            <person name="Kovar C."/>
            <person name="Kurapati P."/>
            <person name="Le B."/>
            <person name="Lee S."/>
            <person name="Li M."/>
            <person name="Mathew T."/>
            <person name="Narasimhan A."/>
            <person name="Ngo D."/>
            <person name="Nguyen L."/>
            <person name="Okwuonu G."/>
            <person name="Ongeri F."/>
            <person name="Osuji N."/>
            <person name="Pu L.-L."/>
            <person name="Puazo M."/>
            <person name="Quiroz J."/>
            <person name="Raj R."/>
            <person name="Rajbhandari K."/>
            <person name="Reid J.G."/>
            <person name="Santibanez J."/>
            <person name="Sexton D."/>
            <person name="Skinner E."/>
            <person name="Vee V."/>
            <person name="Weissenberger G."/>
            <person name="Wu Y."/>
            <person name="Xin Y."/>
            <person name="Han Y."/>
            <person name="Campbell C."/>
            <person name="Brown A."/>
            <person name="Sullivan B."/>
            <person name="Shelton J."/>
            <person name="Brown S."/>
            <person name="Dudchenko O."/>
            <person name="Machol I."/>
            <person name="Durand N."/>
            <person name="Shamim M."/>
            <person name="Lieberman A."/>
            <person name="Muzny D.M."/>
            <person name="Richards S."/>
            <person name="Yoder A."/>
            <person name="Worley K.C."/>
            <person name="Rogers J."/>
            <person name="Gibbs R.A."/>
        </authorList>
    </citation>
    <scope>NUCLEOTIDE SEQUENCE [LARGE SCALE GENOMIC DNA]</scope>
</reference>
<evidence type="ECO:0000256" key="2">
    <source>
        <dbReference type="SAM" id="MobiDB-lite"/>
    </source>
</evidence>
<feature type="coiled-coil region" evidence="1">
    <location>
        <begin position="300"/>
        <end position="411"/>
    </location>
</feature>
<evidence type="ECO:0000313" key="3">
    <source>
        <dbReference type="Ensembl" id="ENSMICP00000045216.1"/>
    </source>
</evidence>
<dbReference type="GO" id="GO:0036064">
    <property type="term" value="C:ciliary basal body"/>
    <property type="evidence" value="ECO:0007669"/>
    <property type="project" value="Ensembl"/>
</dbReference>
<dbReference type="EMBL" id="ABDC03022888">
    <property type="status" value="NOT_ANNOTATED_CDS"/>
    <property type="molecule type" value="Genomic_DNA"/>
</dbReference>
<keyword evidence="1" id="KW-0175">Coiled coil</keyword>
<dbReference type="PANTHER" id="PTHR35088">
    <property type="entry name" value="COILED-COIL DOMAIN-CONTAINING PROTEIN 178"/>
    <property type="match status" value="1"/>
</dbReference>
<feature type="coiled-coil region" evidence="1">
    <location>
        <begin position="624"/>
        <end position="686"/>
    </location>
</feature>
<proteinExistence type="predicted"/>
<dbReference type="EMBL" id="ABDC03022884">
    <property type="status" value="NOT_ANNOTATED_CDS"/>
    <property type="molecule type" value="Genomic_DNA"/>
</dbReference>
<dbReference type="InterPro" id="IPR038826">
    <property type="entry name" value="CCDC178"/>
</dbReference>
<organism evidence="3 4">
    <name type="scientific">Microcebus murinus</name>
    <name type="common">Gray mouse lemur</name>
    <name type="synonym">Lemur murinus</name>
    <dbReference type="NCBI Taxonomy" id="30608"/>
    <lineage>
        <taxon>Eukaryota</taxon>
        <taxon>Metazoa</taxon>
        <taxon>Chordata</taxon>
        <taxon>Craniata</taxon>
        <taxon>Vertebrata</taxon>
        <taxon>Euteleostomi</taxon>
        <taxon>Mammalia</taxon>
        <taxon>Eutheria</taxon>
        <taxon>Euarchontoglires</taxon>
        <taxon>Primates</taxon>
        <taxon>Strepsirrhini</taxon>
        <taxon>Lemuriformes</taxon>
        <taxon>Cheirogaleidae</taxon>
        <taxon>Microcebus</taxon>
    </lineage>
</organism>
<dbReference type="SUPFAM" id="SSF90257">
    <property type="entry name" value="Myosin rod fragments"/>
    <property type="match status" value="1"/>
</dbReference>
<accession>A0A8C5Y2D2</accession>
<name>A0A8C5Y2D2_MICMU</name>
<dbReference type="PANTHER" id="PTHR35088:SF1">
    <property type="entry name" value="COILED-COIL DOMAIN-CONTAINING PROTEIN 178"/>
    <property type="match status" value="1"/>
</dbReference>